<dbReference type="AlphaFoldDB" id="A0A3D8K5T2"/>
<keyword evidence="3" id="KW-1185">Reference proteome</keyword>
<keyword evidence="1" id="KW-0472">Membrane</keyword>
<organism evidence="2 3">
    <name type="scientific">Trinickia dinghuensis</name>
    <dbReference type="NCBI Taxonomy" id="2291023"/>
    <lineage>
        <taxon>Bacteria</taxon>
        <taxon>Pseudomonadati</taxon>
        <taxon>Pseudomonadota</taxon>
        <taxon>Betaproteobacteria</taxon>
        <taxon>Burkholderiales</taxon>
        <taxon>Burkholderiaceae</taxon>
        <taxon>Trinickia</taxon>
    </lineage>
</organism>
<name>A0A3D8K5T2_9BURK</name>
<feature type="transmembrane region" description="Helical" evidence="1">
    <location>
        <begin position="49"/>
        <end position="70"/>
    </location>
</feature>
<protein>
    <submittedName>
        <fullName evidence="2">Uncharacterized protein</fullName>
    </submittedName>
</protein>
<keyword evidence="1" id="KW-1133">Transmembrane helix</keyword>
<accession>A0A3D8K5T2</accession>
<reference evidence="2 3" key="1">
    <citation type="submission" date="2018-08" db="EMBL/GenBank/DDBJ databases">
        <title>Paraburkholderia sp. DHOM06 isolated from forest soil.</title>
        <authorList>
            <person name="Gao Z.-H."/>
            <person name="Qiu L.-H."/>
        </authorList>
    </citation>
    <scope>NUCLEOTIDE SEQUENCE [LARGE SCALE GENOMIC DNA]</scope>
    <source>
        <strain evidence="2 3">DHOM06</strain>
    </source>
</reference>
<feature type="transmembrane region" description="Helical" evidence="1">
    <location>
        <begin position="12"/>
        <end position="34"/>
    </location>
</feature>
<dbReference type="Proteomes" id="UP000256838">
    <property type="component" value="Unassembled WGS sequence"/>
</dbReference>
<evidence type="ECO:0000256" key="1">
    <source>
        <dbReference type="SAM" id="Phobius"/>
    </source>
</evidence>
<dbReference type="EMBL" id="QRGA01000002">
    <property type="protein sequence ID" value="RDV00215.1"/>
    <property type="molecule type" value="Genomic_DNA"/>
</dbReference>
<proteinExistence type="predicted"/>
<comment type="caution">
    <text evidence="2">The sequence shown here is derived from an EMBL/GenBank/DDBJ whole genome shotgun (WGS) entry which is preliminary data.</text>
</comment>
<keyword evidence="1" id="KW-0812">Transmembrane</keyword>
<evidence type="ECO:0000313" key="3">
    <source>
        <dbReference type="Proteomes" id="UP000256838"/>
    </source>
</evidence>
<sequence>MTTTTLNKAKRPIAVYIISALCVFQYIGIILVIIKNPDAIRELVSTDSILGFLVKFSIPTILFFAGIFLFFMKRGSFYLFLAYLMLQFGKAVMHPFGFIPYLSLAMIIGAAVYCFRLKQSGQLS</sequence>
<gene>
    <name evidence="2" type="ORF">DWV00_04025</name>
</gene>
<evidence type="ECO:0000313" key="2">
    <source>
        <dbReference type="EMBL" id="RDV00215.1"/>
    </source>
</evidence>
<feature type="transmembrane region" description="Helical" evidence="1">
    <location>
        <begin position="99"/>
        <end position="117"/>
    </location>
</feature>